<feature type="non-terminal residue" evidence="2">
    <location>
        <position position="1"/>
    </location>
</feature>
<gene>
    <name evidence="2" type="ORF">Goshw_021823</name>
</gene>
<sequence>CVKTGIGCVTFRGKIWGTKFVISLFFVILRKMLWCGFIVNMVFLLQNQLILGSFSKRWAWVLIGCFGRGFGNLKSCLKFEFLLGEWDMRSCLLIQKFLPFGLRLI</sequence>
<keyword evidence="1" id="KW-0812">Transmembrane</keyword>
<evidence type="ECO:0000313" key="3">
    <source>
        <dbReference type="Proteomes" id="UP000593576"/>
    </source>
</evidence>
<keyword evidence="1" id="KW-1133">Transmembrane helix</keyword>
<dbReference type="Proteomes" id="UP000593576">
    <property type="component" value="Unassembled WGS sequence"/>
</dbReference>
<protein>
    <submittedName>
        <fullName evidence="2">Uncharacterized protein</fullName>
    </submittedName>
</protein>
<keyword evidence="1" id="KW-0472">Membrane</keyword>
<feature type="transmembrane region" description="Helical" evidence="1">
    <location>
        <begin position="20"/>
        <end position="45"/>
    </location>
</feature>
<reference evidence="2 3" key="1">
    <citation type="journal article" date="2019" name="Genome Biol. Evol.">
        <title>Insights into the evolution of the New World diploid cottons (Gossypium, subgenus Houzingenia) based on genome sequencing.</title>
        <authorList>
            <person name="Grover C.E."/>
            <person name="Arick M.A. 2nd"/>
            <person name="Thrash A."/>
            <person name="Conover J.L."/>
            <person name="Sanders W.S."/>
            <person name="Peterson D.G."/>
            <person name="Frelichowski J.E."/>
            <person name="Scheffler J.A."/>
            <person name="Scheffler B.E."/>
            <person name="Wendel J.F."/>
        </authorList>
    </citation>
    <scope>NUCLEOTIDE SEQUENCE [LARGE SCALE GENOMIC DNA]</scope>
    <source>
        <strain evidence="2">1</strain>
        <tissue evidence="2">Leaf</tissue>
    </source>
</reference>
<evidence type="ECO:0000256" key="1">
    <source>
        <dbReference type="SAM" id="Phobius"/>
    </source>
</evidence>
<proteinExistence type="predicted"/>
<name>A0A7J9L4P6_GOSSC</name>
<keyword evidence="3" id="KW-1185">Reference proteome</keyword>
<comment type="caution">
    <text evidence="2">The sequence shown here is derived from an EMBL/GenBank/DDBJ whole genome shotgun (WGS) entry which is preliminary data.</text>
</comment>
<accession>A0A7J9L4P6</accession>
<organism evidence="2 3">
    <name type="scientific">Gossypium schwendimanii</name>
    <name type="common">Cotton</name>
    <dbReference type="NCBI Taxonomy" id="34291"/>
    <lineage>
        <taxon>Eukaryota</taxon>
        <taxon>Viridiplantae</taxon>
        <taxon>Streptophyta</taxon>
        <taxon>Embryophyta</taxon>
        <taxon>Tracheophyta</taxon>
        <taxon>Spermatophyta</taxon>
        <taxon>Magnoliopsida</taxon>
        <taxon>eudicotyledons</taxon>
        <taxon>Gunneridae</taxon>
        <taxon>Pentapetalae</taxon>
        <taxon>rosids</taxon>
        <taxon>malvids</taxon>
        <taxon>Malvales</taxon>
        <taxon>Malvaceae</taxon>
        <taxon>Malvoideae</taxon>
        <taxon>Gossypium</taxon>
    </lineage>
</organism>
<evidence type="ECO:0000313" key="2">
    <source>
        <dbReference type="EMBL" id="MBA0853775.1"/>
    </source>
</evidence>
<dbReference type="AlphaFoldDB" id="A0A7J9L4P6"/>
<dbReference type="EMBL" id="JABFAF010000004">
    <property type="protein sequence ID" value="MBA0853775.1"/>
    <property type="molecule type" value="Genomic_DNA"/>
</dbReference>